<dbReference type="GO" id="GO:0016020">
    <property type="term" value="C:membrane"/>
    <property type="evidence" value="ECO:0007669"/>
    <property type="project" value="UniProtKB-SubCell"/>
</dbReference>
<feature type="domain" description="ABC-2 type transporter transmembrane" evidence="6">
    <location>
        <begin position="26"/>
        <end position="361"/>
    </location>
</feature>
<accession>A0A426DNT8</accession>
<evidence type="ECO:0000313" key="7">
    <source>
        <dbReference type="EMBL" id="RRK34361.1"/>
    </source>
</evidence>
<evidence type="ECO:0000256" key="2">
    <source>
        <dbReference type="ARBA" id="ARBA00022692"/>
    </source>
</evidence>
<dbReference type="RefSeq" id="WP_125129500.1">
    <property type="nucleotide sequence ID" value="NZ_RHJS01000002.1"/>
</dbReference>
<evidence type="ECO:0000259" key="6">
    <source>
        <dbReference type="Pfam" id="PF12698"/>
    </source>
</evidence>
<dbReference type="AlphaFoldDB" id="A0A426DNT8"/>
<dbReference type="EMBL" id="RHJS01000002">
    <property type="protein sequence ID" value="RRK34361.1"/>
    <property type="molecule type" value="Genomic_DNA"/>
</dbReference>
<evidence type="ECO:0000256" key="4">
    <source>
        <dbReference type="ARBA" id="ARBA00023136"/>
    </source>
</evidence>
<feature type="transmembrane region" description="Helical" evidence="5">
    <location>
        <begin position="23"/>
        <end position="45"/>
    </location>
</feature>
<name>A0A426DNT8_9FIRM</name>
<protein>
    <submittedName>
        <fullName evidence="7">ABC transporter permease</fullName>
    </submittedName>
</protein>
<evidence type="ECO:0000256" key="3">
    <source>
        <dbReference type="ARBA" id="ARBA00022989"/>
    </source>
</evidence>
<evidence type="ECO:0000313" key="8">
    <source>
        <dbReference type="Proteomes" id="UP000274920"/>
    </source>
</evidence>
<feature type="transmembrane region" description="Helical" evidence="5">
    <location>
        <begin position="295"/>
        <end position="316"/>
    </location>
</feature>
<keyword evidence="8" id="KW-1185">Reference proteome</keyword>
<gene>
    <name evidence="7" type="ORF">EBB54_25780</name>
</gene>
<reference evidence="7" key="1">
    <citation type="submission" date="2018-10" db="EMBL/GenBank/DDBJ databases">
        <title>Schaedlerella arabinophila gen. nov. sp. nov., isolated from the mouse intestinal tract and comparative analysis with the genome of the closely related altered Schaedler flora strain ASF502.</title>
        <authorList>
            <person name="Miyake S."/>
            <person name="Soh M."/>
            <person name="Seedorf H."/>
        </authorList>
    </citation>
    <scope>NUCLEOTIDE SEQUENCE [LARGE SCALE GENOMIC DNA]</scope>
    <source>
        <strain evidence="7">DSM 106076</strain>
    </source>
</reference>
<keyword evidence="4 5" id="KW-0472">Membrane</keyword>
<dbReference type="Gene3D" id="3.40.1710.10">
    <property type="entry name" value="abc type-2 transporter like domain"/>
    <property type="match status" value="1"/>
</dbReference>
<organism evidence="7 8">
    <name type="scientific">Schaedlerella arabinosiphila</name>
    <dbReference type="NCBI Taxonomy" id="2044587"/>
    <lineage>
        <taxon>Bacteria</taxon>
        <taxon>Bacillati</taxon>
        <taxon>Bacillota</taxon>
        <taxon>Clostridia</taxon>
        <taxon>Lachnospirales</taxon>
        <taxon>Lachnospiraceae</taxon>
        <taxon>Schaedlerella</taxon>
    </lineage>
</organism>
<dbReference type="Proteomes" id="UP000274920">
    <property type="component" value="Unassembled WGS sequence"/>
</dbReference>
<feature type="transmembrane region" description="Helical" evidence="5">
    <location>
        <begin position="323"/>
        <end position="346"/>
    </location>
</feature>
<dbReference type="InterPro" id="IPR013525">
    <property type="entry name" value="ABC2_TM"/>
</dbReference>
<feature type="transmembrane region" description="Helical" evidence="5">
    <location>
        <begin position="211"/>
        <end position="232"/>
    </location>
</feature>
<feature type="transmembrane region" description="Helical" evidence="5">
    <location>
        <begin position="253"/>
        <end position="275"/>
    </location>
</feature>
<dbReference type="GO" id="GO:0140359">
    <property type="term" value="F:ABC-type transporter activity"/>
    <property type="evidence" value="ECO:0007669"/>
    <property type="project" value="InterPro"/>
</dbReference>
<dbReference type="Pfam" id="PF12698">
    <property type="entry name" value="ABC2_membrane_3"/>
    <property type="match status" value="1"/>
</dbReference>
<evidence type="ECO:0000256" key="1">
    <source>
        <dbReference type="ARBA" id="ARBA00004141"/>
    </source>
</evidence>
<comment type="caution">
    <text evidence="7">The sequence shown here is derived from an EMBL/GenBank/DDBJ whole genome shotgun (WGS) entry which is preliminary data.</text>
</comment>
<comment type="subcellular location">
    <subcellularLocation>
        <location evidence="1">Membrane</location>
        <topology evidence="1">Multi-pass membrane protein</topology>
    </subcellularLocation>
</comment>
<keyword evidence="3 5" id="KW-1133">Transmembrane helix</keyword>
<evidence type="ECO:0000256" key="5">
    <source>
        <dbReference type="SAM" id="Phobius"/>
    </source>
</evidence>
<keyword evidence="2 5" id="KW-0812">Transmembrane</keyword>
<sequence length="375" mass="41887">MKTCVVYFILEYKKSVKVLLKSAASLLFMAVLLLAGAVVLSHVFFSARMFQAIDVGVAVPEGEKETKAVVRFLSAMESVESVCNFQYFPRDEAMEKLYEGEVQAVIVLPESLYEDMYSGQKGRIFVYLPENPPFRVQVFRELLSDGLSLLMTAEAGALASSDMAEEGFSKMKPYEAANYISYAYIRCALERSKMFGKYVHSPLGQMELYPYYFAAAISVLLLMSGLNYSFLYQGNSRAVEQKLRVMGMGAVKVSAVKILVMANASWFLVSAAYLLGCLFSKFGRLYFLWFHGPVLLWLIPVSIGAAVYFHGVYSIFGKGMQGAVFLLSANVLMVLCSGVVIPSAYLPEWAARLGQYLPLNFLHRYCAELFFGRVQ</sequence>
<proteinExistence type="predicted"/>